<evidence type="ECO:0000313" key="2">
    <source>
        <dbReference type="EMBL" id="KAF2800172.1"/>
    </source>
</evidence>
<dbReference type="EMBL" id="MU001752">
    <property type="protein sequence ID" value="KAF2800172.1"/>
    <property type="molecule type" value="Genomic_DNA"/>
</dbReference>
<feature type="compositionally biased region" description="Basic and acidic residues" evidence="1">
    <location>
        <begin position="77"/>
        <end position="94"/>
    </location>
</feature>
<protein>
    <submittedName>
        <fullName evidence="2">Uncharacterized protein</fullName>
    </submittedName>
</protein>
<keyword evidence="3" id="KW-1185">Reference proteome</keyword>
<gene>
    <name evidence="2" type="ORF">K505DRAFT_25511</name>
</gene>
<dbReference type="AlphaFoldDB" id="A0A6A6XUK8"/>
<organism evidence="2 3">
    <name type="scientific">Melanomma pulvis-pyrius CBS 109.77</name>
    <dbReference type="NCBI Taxonomy" id="1314802"/>
    <lineage>
        <taxon>Eukaryota</taxon>
        <taxon>Fungi</taxon>
        <taxon>Dikarya</taxon>
        <taxon>Ascomycota</taxon>
        <taxon>Pezizomycotina</taxon>
        <taxon>Dothideomycetes</taxon>
        <taxon>Pleosporomycetidae</taxon>
        <taxon>Pleosporales</taxon>
        <taxon>Melanommataceae</taxon>
        <taxon>Melanomma</taxon>
    </lineage>
</organism>
<feature type="region of interest" description="Disordered" evidence="1">
    <location>
        <begin position="1"/>
        <end position="30"/>
    </location>
</feature>
<name>A0A6A6XUK8_9PLEO</name>
<feature type="region of interest" description="Disordered" evidence="1">
    <location>
        <begin position="50"/>
        <end position="100"/>
    </location>
</feature>
<evidence type="ECO:0000256" key="1">
    <source>
        <dbReference type="SAM" id="MobiDB-lite"/>
    </source>
</evidence>
<dbReference type="Proteomes" id="UP000799757">
    <property type="component" value="Unassembled WGS sequence"/>
</dbReference>
<proteinExistence type="predicted"/>
<feature type="compositionally biased region" description="Polar residues" evidence="1">
    <location>
        <begin position="63"/>
        <end position="75"/>
    </location>
</feature>
<evidence type="ECO:0000313" key="3">
    <source>
        <dbReference type="Proteomes" id="UP000799757"/>
    </source>
</evidence>
<sequence>MWNRSGAGGAASEPCPRRRLTKNGAECKGVHEPSGYLLIAVARREVWPPKTAWDGRGGLQVRSRATSASWGTGSQRGDGRGAQLERDRAQKGRGSEWTGGKRGLAVSVEDVARGNGGGRRCKRGGSRRSTSGCNIKQIKQTGAARRHSTVAAGGWGGRRAEQIRASGAPEGPPAQPRCPALEPAHLTTTSWSWMHRADKLATPNSNPTSERAVDGLGGCTCTRVQCAVLRAVSSGSAALARPWLPI</sequence>
<reference evidence="2" key="1">
    <citation type="journal article" date="2020" name="Stud. Mycol.">
        <title>101 Dothideomycetes genomes: a test case for predicting lifestyles and emergence of pathogens.</title>
        <authorList>
            <person name="Haridas S."/>
            <person name="Albert R."/>
            <person name="Binder M."/>
            <person name="Bloem J."/>
            <person name="Labutti K."/>
            <person name="Salamov A."/>
            <person name="Andreopoulos B."/>
            <person name="Baker S."/>
            <person name="Barry K."/>
            <person name="Bills G."/>
            <person name="Bluhm B."/>
            <person name="Cannon C."/>
            <person name="Castanera R."/>
            <person name="Culley D."/>
            <person name="Daum C."/>
            <person name="Ezra D."/>
            <person name="Gonzalez J."/>
            <person name="Henrissat B."/>
            <person name="Kuo A."/>
            <person name="Liang C."/>
            <person name="Lipzen A."/>
            <person name="Lutzoni F."/>
            <person name="Magnuson J."/>
            <person name="Mondo S."/>
            <person name="Nolan M."/>
            <person name="Ohm R."/>
            <person name="Pangilinan J."/>
            <person name="Park H.-J."/>
            <person name="Ramirez L."/>
            <person name="Alfaro M."/>
            <person name="Sun H."/>
            <person name="Tritt A."/>
            <person name="Yoshinaga Y."/>
            <person name="Zwiers L.-H."/>
            <person name="Turgeon B."/>
            <person name="Goodwin S."/>
            <person name="Spatafora J."/>
            <person name="Crous P."/>
            <person name="Grigoriev I."/>
        </authorList>
    </citation>
    <scope>NUCLEOTIDE SEQUENCE</scope>
    <source>
        <strain evidence="2">CBS 109.77</strain>
    </source>
</reference>
<accession>A0A6A6XUK8</accession>